<gene>
    <name evidence="2" type="ORF">Z043_117221</name>
</gene>
<reference evidence="2 3" key="1">
    <citation type="submission" date="2015-08" db="EMBL/GenBank/DDBJ databases">
        <title>The genome of the Asian arowana (Scleropages formosus).</title>
        <authorList>
            <person name="Tan M.H."/>
            <person name="Gan H.M."/>
            <person name="Croft L.J."/>
            <person name="Austin C.M."/>
        </authorList>
    </citation>
    <scope>NUCLEOTIDE SEQUENCE [LARGE SCALE GENOMIC DNA]</scope>
    <source>
        <strain evidence="2">Aro1</strain>
    </source>
</reference>
<comment type="caution">
    <text evidence="2">The sequence shown here is derived from an EMBL/GenBank/DDBJ whole genome shotgun (WGS) entry which is preliminary data.</text>
</comment>
<dbReference type="EMBL" id="JARO02007040">
    <property type="protein sequence ID" value="KPP64439.1"/>
    <property type="molecule type" value="Genomic_DNA"/>
</dbReference>
<sequence>MATCATFQTQLAAIMDILAKAAVVEISKLMEEKCSVLRVEVSRSQGENDALKRKVLLLEGELRSRGRPGGCEEEWSISPWRDEQCALAEEEGSVPQPDSMGFEPRTLQEADMEGVKESLFIKEESLEEETWKGDPCERLRASGEGAAQSTAHCDERILLEHSCCRQVCDTLAAAANAPDVAQITHPMFVDHTGIQDMHESPQELTEHRSSLPGNLHGTQRVSPPRLKDSMGGLRNADSDGAVYDRDGELWSSFVQESIDTHTNYRDCSYETESYAQILSVRKEVQPARSSMDGSANSCCALGGPGICVFDTVCVKKETDMQTVCTEGTMSGFDPGKSRELPQG</sequence>
<evidence type="ECO:0000313" key="2">
    <source>
        <dbReference type="EMBL" id="KPP64439.1"/>
    </source>
</evidence>
<protein>
    <submittedName>
        <fullName evidence="2">Uncharacterized protein</fullName>
    </submittedName>
</protein>
<dbReference type="AlphaFoldDB" id="A0A0P7UA04"/>
<name>A0A0P7UA04_SCLFO</name>
<proteinExistence type="predicted"/>
<feature type="compositionally biased region" description="Basic and acidic residues" evidence="1">
    <location>
        <begin position="199"/>
        <end position="209"/>
    </location>
</feature>
<evidence type="ECO:0000256" key="1">
    <source>
        <dbReference type="SAM" id="MobiDB-lite"/>
    </source>
</evidence>
<feature type="non-terminal residue" evidence="2">
    <location>
        <position position="343"/>
    </location>
</feature>
<accession>A0A0P7UA04</accession>
<feature type="region of interest" description="Disordered" evidence="1">
    <location>
        <begin position="199"/>
        <end position="239"/>
    </location>
</feature>
<evidence type="ECO:0000313" key="3">
    <source>
        <dbReference type="Proteomes" id="UP000034805"/>
    </source>
</evidence>
<organism evidence="2 3">
    <name type="scientific">Scleropages formosus</name>
    <name type="common">Asian bonytongue</name>
    <name type="synonym">Osteoglossum formosum</name>
    <dbReference type="NCBI Taxonomy" id="113540"/>
    <lineage>
        <taxon>Eukaryota</taxon>
        <taxon>Metazoa</taxon>
        <taxon>Chordata</taxon>
        <taxon>Craniata</taxon>
        <taxon>Vertebrata</taxon>
        <taxon>Euteleostomi</taxon>
        <taxon>Actinopterygii</taxon>
        <taxon>Neopterygii</taxon>
        <taxon>Teleostei</taxon>
        <taxon>Osteoglossocephala</taxon>
        <taxon>Osteoglossomorpha</taxon>
        <taxon>Osteoglossiformes</taxon>
        <taxon>Osteoglossidae</taxon>
        <taxon>Scleropages</taxon>
    </lineage>
</organism>
<dbReference type="Proteomes" id="UP000034805">
    <property type="component" value="Unassembled WGS sequence"/>
</dbReference>